<gene>
    <name evidence="3" type="ORF">J2Z71_000065</name>
</gene>
<evidence type="ECO:0000256" key="1">
    <source>
        <dbReference type="SAM" id="Phobius"/>
    </source>
</evidence>
<accession>A0ABS4K9U9</accession>
<dbReference type="RefSeq" id="WP_210059855.1">
    <property type="nucleotide sequence ID" value="NZ_JAGGLJ010000001.1"/>
</dbReference>
<name>A0ABS4K9U9_9FIRM</name>
<dbReference type="Proteomes" id="UP001519306">
    <property type="component" value="Unassembled WGS sequence"/>
</dbReference>
<evidence type="ECO:0000259" key="2">
    <source>
        <dbReference type="Pfam" id="PF09648"/>
    </source>
</evidence>
<evidence type="ECO:0000313" key="3">
    <source>
        <dbReference type="EMBL" id="MBP2024550.1"/>
    </source>
</evidence>
<feature type="domain" description="Regulatory protein YycH-like" evidence="2">
    <location>
        <begin position="44"/>
        <end position="275"/>
    </location>
</feature>
<organism evidence="3 4">
    <name type="scientific">Peptoniphilus stercorisuis</name>
    <dbReference type="NCBI Taxonomy" id="1436965"/>
    <lineage>
        <taxon>Bacteria</taxon>
        <taxon>Bacillati</taxon>
        <taxon>Bacillota</taxon>
        <taxon>Tissierellia</taxon>
        <taxon>Tissierellales</taxon>
        <taxon>Peptoniphilaceae</taxon>
        <taxon>Peptoniphilus</taxon>
    </lineage>
</organism>
<proteinExistence type="predicted"/>
<dbReference type="EMBL" id="JAGGLJ010000001">
    <property type="protein sequence ID" value="MBP2024550.1"/>
    <property type="molecule type" value="Genomic_DNA"/>
</dbReference>
<reference evidence="3 4" key="1">
    <citation type="submission" date="2021-03" db="EMBL/GenBank/DDBJ databases">
        <title>Genomic Encyclopedia of Type Strains, Phase IV (KMG-IV): sequencing the most valuable type-strain genomes for metagenomic binning, comparative biology and taxonomic classification.</title>
        <authorList>
            <person name="Goeker M."/>
        </authorList>
    </citation>
    <scope>NUCLEOTIDE SEQUENCE [LARGE SCALE GENOMIC DNA]</scope>
    <source>
        <strain evidence="3 4">DSM 27563</strain>
    </source>
</reference>
<protein>
    <submittedName>
        <fullName evidence="3">Regulatory protein YycI of two-component signal transduction system YycFG</fullName>
    </submittedName>
</protein>
<dbReference type="InterPro" id="IPR018604">
    <property type="entry name" value="YycI-like"/>
</dbReference>
<keyword evidence="1" id="KW-1133">Transmembrane helix</keyword>
<evidence type="ECO:0000313" key="4">
    <source>
        <dbReference type="Proteomes" id="UP001519306"/>
    </source>
</evidence>
<sequence length="282" mass="32806">MDWAKAKSILIVALLITNITLFGFNFYNHNLTKDSSRSKNFANETIELLAEKGIKVNSYIPRSENKLPTLRVEFENYNPDELNSKFFESLGNVENPSTDFSKVNYATKLITIMNNRRMRYEDSSMTEEYNLTKISEAQDIATDFLLEHGFDTRDMEITHTEKSDNQYIINFSKIHDGIVLERSYTNFVIDNRGVISMDRLWLNVTDISQSEVHLMPAAKALLTLLDDNDYYNKTVKNIDECYYFDPEEQGYVEDITKAERGRAIPAWRIQFTDGENIEIDNY</sequence>
<keyword evidence="4" id="KW-1185">Reference proteome</keyword>
<keyword evidence="1" id="KW-0812">Transmembrane</keyword>
<keyword evidence="1" id="KW-0472">Membrane</keyword>
<feature type="transmembrane region" description="Helical" evidence="1">
    <location>
        <begin position="6"/>
        <end position="27"/>
    </location>
</feature>
<dbReference type="Pfam" id="PF09648">
    <property type="entry name" value="YycI"/>
    <property type="match status" value="1"/>
</dbReference>
<comment type="caution">
    <text evidence="3">The sequence shown here is derived from an EMBL/GenBank/DDBJ whole genome shotgun (WGS) entry which is preliminary data.</text>
</comment>